<dbReference type="Pfam" id="PF05076">
    <property type="entry name" value="SUFU"/>
    <property type="match status" value="1"/>
</dbReference>
<dbReference type="InterPro" id="IPR020941">
    <property type="entry name" value="SUFU-like_domain"/>
</dbReference>
<sequence>MALEIKNIESKNGVDLQLINWEGGRDFRILATSGLSEVLKNQGVEEEKSFELFFCLPSYWSLEERENPRFNWVINWLFRFSDYLVKNKTFFDHGHTIAAGNPPEPLSETMKQTYFMFSEPIDTISFFKGQLEGKKYLAVIPLFQDEFDYKVAKGTFKLEDKFRQKGHSEVLDDFRTSAVRKKYFIF</sequence>
<keyword evidence="3" id="KW-1185">Reference proteome</keyword>
<accession>A0ABN1MU76</accession>
<organism evidence="2 3">
    <name type="scientific">Wandonia haliotis</name>
    <dbReference type="NCBI Taxonomy" id="574963"/>
    <lineage>
        <taxon>Bacteria</taxon>
        <taxon>Pseudomonadati</taxon>
        <taxon>Bacteroidota</taxon>
        <taxon>Flavobacteriia</taxon>
        <taxon>Flavobacteriales</taxon>
        <taxon>Crocinitomicaceae</taxon>
        <taxon>Wandonia</taxon>
    </lineage>
</organism>
<dbReference type="RefSeq" id="WP_343790686.1">
    <property type="nucleotide sequence ID" value="NZ_BAAAFH010000022.1"/>
</dbReference>
<protein>
    <recommendedName>
        <fullName evidence="1">Suppressor of fused-like domain-containing protein</fullName>
    </recommendedName>
</protein>
<dbReference type="SUPFAM" id="SSF103359">
    <property type="entry name" value="Suppressor of Fused, N-terminal domain"/>
    <property type="match status" value="1"/>
</dbReference>
<name>A0ABN1MU76_9FLAO</name>
<evidence type="ECO:0000259" key="1">
    <source>
        <dbReference type="Pfam" id="PF05076"/>
    </source>
</evidence>
<dbReference type="Proteomes" id="UP001501126">
    <property type="component" value="Unassembled WGS sequence"/>
</dbReference>
<proteinExistence type="predicted"/>
<dbReference type="EMBL" id="BAAAFH010000022">
    <property type="protein sequence ID" value="GAA0876901.1"/>
    <property type="molecule type" value="Genomic_DNA"/>
</dbReference>
<evidence type="ECO:0000313" key="3">
    <source>
        <dbReference type="Proteomes" id="UP001501126"/>
    </source>
</evidence>
<dbReference type="InterPro" id="IPR037181">
    <property type="entry name" value="SUFU_N"/>
</dbReference>
<evidence type="ECO:0000313" key="2">
    <source>
        <dbReference type="EMBL" id="GAA0876901.1"/>
    </source>
</evidence>
<feature type="domain" description="Suppressor of fused-like" evidence="1">
    <location>
        <begin position="23"/>
        <end position="172"/>
    </location>
</feature>
<comment type="caution">
    <text evidence="2">The sequence shown here is derived from an EMBL/GenBank/DDBJ whole genome shotgun (WGS) entry which is preliminary data.</text>
</comment>
<gene>
    <name evidence="2" type="ORF">GCM10009118_33110</name>
</gene>
<reference evidence="2 3" key="1">
    <citation type="journal article" date="2019" name="Int. J. Syst. Evol. Microbiol.">
        <title>The Global Catalogue of Microorganisms (GCM) 10K type strain sequencing project: providing services to taxonomists for standard genome sequencing and annotation.</title>
        <authorList>
            <consortium name="The Broad Institute Genomics Platform"/>
            <consortium name="The Broad Institute Genome Sequencing Center for Infectious Disease"/>
            <person name="Wu L."/>
            <person name="Ma J."/>
        </authorList>
    </citation>
    <scope>NUCLEOTIDE SEQUENCE [LARGE SCALE GENOMIC DNA]</scope>
    <source>
        <strain evidence="2 3">JCM 16083</strain>
    </source>
</reference>